<evidence type="ECO:0000313" key="1">
    <source>
        <dbReference type="EMBL" id="KFO66118.1"/>
    </source>
</evidence>
<dbReference type="AlphaFoldDB" id="A0A091F7L8"/>
<proteinExistence type="predicted"/>
<reference evidence="1 2" key="1">
    <citation type="submission" date="2014-04" db="EMBL/GenBank/DDBJ databases">
        <title>Genome evolution of avian class.</title>
        <authorList>
            <person name="Zhang G."/>
            <person name="Li C."/>
        </authorList>
    </citation>
    <scope>NUCLEOTIDE SEQUENCE [LARGE SCALE GENOMIC DNA]</scope>
    <source>
        <strain evidence="1">BGI_N302</strain>
    </source>
</reference>
<dbReference type="EMBL" id="KK719755">
    <property type="protein sequence ID" value="KFO66118.1"/>
    <property type="molecule type" value="Genomic_DNA"/>
</dbReference>
<sequence>LLDKQLTLNPHTKIGGIVVYERMSPQSDLKPIFLQLCKHLCYVGELDRVKVKVPIGLRIHVINLNVAAVKMVLLDLFSKSQEFILVNIILVEGPGGPYGVSEGVLS</sequence>
<accession>A0A091F7L8</accession>
<gene>
    <name evidence="1" type="ORF">N302_02675</name>
</gene>
<feature type="non-terminal residue" evidence="1">
    <location>
        <position position="106"/>
    </location>
</feature>
<evidence type="ECO:0000313" key="2">
    <source>
        <dbReference type="Proteomes" id="UP000052976"/>
    </source>
</evidence>
<protein>
    <submittedName>
        <fullName evidence="1">Uncharacterized protein</fullName>
    </submittedName>
</protein>
<feature type="non-terminal residue" evidence="1">
    <location>
        <position position="1"/>
    </location>
</feature>
<name>A0A091F7L8_CORBR</name>
<dbReference type="Proteomes" id="UP000052976">
    <property type="component" value="Unassembled WGS sequence"/>
</dbReference>
<organism evidence="1 2">
    <name type="scientific">Corvus brachyrhynchos</name>
    <name type="common">American crow</name>
    <dbReference type="NCBI Taxonomy" id="85066"/>
    <lineage>
        <taxon>Eukaryota</taxon>
        <taxon>Metazoa</taxon>
        <taxon>Chordata</taxon>
        <taxon>Craniata</taxon>
        <taxon>Vertebrata</taxon>
        <taxon>Euteleostomi</taxon>
        <taxon>Archelosauria</taxon>
        <taxon>Archosauria</taxon>
        <taxon>Dinosauria</taxon>
        <taxon>Saurischia</taxon>
        <taxon>Theropoda</taxon>
        <taxon>Coelurosauria</taxon>
        <taxon>Aves</taxon>
        <taxon>Neognathae</taxon>
        <taxon>Neoaves</taxon>
        <taxon>Telluraves</taxon>
        <taxon>Australaves</taxon>
        <taxon>Passeriformes</taxon>
        <taxon>Corvoidea</taxon>
        <taxon>Corvidae</taxon>
        <taxon>Corvus</taxon>
    </lineage>
</organism>
<keyword evidence="2" id="KW-1185">Reference proteome</keyword>